<evidence type="ECO:0000313" key="1">
    <source>
        <dbReference type="EMBL" id="AMW04281.1"/>
    </source>
</evidence>
<dbReference type="SUPFAM" id="SSF48452">
    <property type="entry name" value="TPR-like"/>
    <property type="match status" value="2"/>
</dbReference>
<name>A0A143BI58_9BACT</name>
<organism evidence="1 2">
    <name type="scientific">Gemmatimonas phototrophica</name>
    <dbReference type="NCBI Taxonomy" id="1379270"/>
    <lineage>
        <taxon>Bacteria</taxon>
        <taxon>Pseudomonadati</taxon>
        <taxon>Gemmatimonadota</taxon>
        <taxon>Gemmatimonadia</taxon>
        <taxon>Gemmatimonadales</taxon>
        <taxon>Gemmatimonadaceae</taxon>
        <taxon>Gemmatimonas</taxon>
    </lineage>
</organism>
<dbReference type="RefSeq" id="WP_043581073.1">
    <property type="nucleotide sequence ID" value="NZ_CP011454.1"/>
</dbReference>
<keyword evidence="2" id="KW-1185">Reference proteome</keyword>
<gene>
    <name evidence="1" type="ORF">GEMMAAP_04405</name>
</gene>
<accession>A0A143BI58</accession>
<proteinExistence type="predicted"/>
<dbReference type="KEGG" id="gph:GEMMAAP_04405"/>
<dbReference type="InterPro" id="IPR011990">
    <property type="entry name" value="TPR-like_helical_dom_sf"/>
</dbReference>
<reference evidence="1 2" key="1">
    <citation type="journal article" date="2014" name="Proc. Natl. Acad. Sci. U.S.A.">
        <title>Functional type 2 photosynthetic reaction centers found in the rare bacterial phylum Gemmatimonadetes.</title>
        <authorList>
            <person name="Zeng Y."/>
            <person name="Feng F."/>
            <person name="Medova H."/>
            <person name="Dean J."/>
            <person name="Koblizek M."/>
        </authorList>
    </citation>
    <scope>NUCLEOTIDE SEQUENCE [LARGE SCALE GENOMIC DNA]</scope>
    <source>
        <strain evidence="1 2">AP64</strain>
    </source>
</reference>
<protein>
    <recommendedName>
        <fullName evidence="3">GWxTD domain-containing protein</fullName>
    </recommendedName>
</protein>
<reference evidence="1 2" key="2">
    <citation type="journal article" date="2016" name="Environ. Microbiol. Rep.">
        <title>Metagenomic evidence for the presence of phototrophic Gemmatimonadetes bacteria in diverse environments.</title>
        <authorList>
            <person name="Zeng Y."/>
            <person name="Baumbach J."/>
            <person name="Barbosa E.G."/>
            <person name="Azevedo V."/>
            <person name="Zhang C."/>
            <person name="Koblizek M."/>
        </authorList>
    </citation>
    <scope>NUCLEOTIDE SEQUENCE [LARGE SCALE GENOMIC DNA]</scope>
    <source>
        <strain evidence="1 2">AP64</strain>
    </source>
</reference>
<dbReference type="InterPro" id="IPR030959">
    <property type="entry name" value="GWxTD_dom"/>
</dbReference>
<dbReference type="eggNOG" id="COG0457">
    <property type="taxonomic scope" value="Bacteria"/>
</dbReference>
<dbReference type="Proteomes" id="UP000076404">
    <property type="component" value="Chromosome"/>
</dbReference>
<dbReference type="STRING" id="1379270.GEMMAAP_04405"/>
<sequence length="707" mass="79358">MTTPEVDSLLSAARASVAAGDTAAALKSLEHAQDRAPRNPEVLYQRGVLLARSTFLRVGDVPRNFVAWRLLDRASELDPQNARYLLEIGRIRLLTPLLRVEAERIMRKALRVAEEQQDQALIAEITWEIGQIKERRYLTAKDRYLVANAGLMFDPDEAMLRRHYTREFLESNARPIPNVGATDRTEAEEMYRRGLAAVPTYERSAIGLLGLLYDQKRYEEMRRVVRPFLDARTGGSDLRLAAGLAAYRVNDFAAADTLFESALKLLPLEERDAMTNLGRILRRRDSVSYDALSAADRRLTDSSYWEAADPLLETPENEARLEFLARIAVAELRFTSVDMRQVGWRTDRGLILIRYGEPPVVATFAPTNSADYAETTGRITIVWYYPRKDRQFVFSAPPAMNYATFAGPMRGLAEESREDAPFLLDNVDALRAIDSVAVQVSRFRGANDSTTQLVVSHAFDPRRLYGAVELDQGSLFTSLYIGRPLNLRQVQRDTVTLTLPASGLFTRTFVQGVPAGPIRVRVEGNDANVSGAVARAHMEIDIARARRDILEMSDVMITERVTSSDDPLGGWQRAGIIPKGDLTMAQREPFSVYWETYGLRPSPEKRLKAEVRFRVTLVEIDRSNRNASLRFLLDAADFVGLTREGNEELTVRFTREMPAGTSERTPMVNTIGLGTSPAGLYRLEVVITDLVSGQTARSARFFRVARS</sequence>
<dbReference type="AlphaFoldDB" id="A0A143BI58"/>
<dbReference type="OrthoDB" id="101347at2"/>
<evidence type="ECO:0008006" key="3">
    <source>
        <dbReference type="Google" id="ProtNLM"/>
    </source>
</evidence>
<dbReference type="NCBIfam" id="TIGR04514">
    <property type="entry name" value="GWxTD_dom"/>
    <property type="match status" value="1"/>
</dbReference>
<evidence type="ECO:0000313" key="2">
    <source>
        <dbReference type="Proteomes" id="UP000076404"/>
    </source>
</evidence>
<dbReference type="EMBL" id="CP011454">
    <property type="protein sequence ID" value="AMW04281.1"/>
    <property type="molecule type" value="Genomic_DNA"/>
</dbReference>
<dbReference type="Gene3D" id="1.25.40.10">
    <property type="entry name" value="Tetratricopeptide repeat domain"/>
    <property type="match status" value="2"/>
</dbReference>